<evidence type="ECO:0000313" key="3">
    <source>
        <dbReference type="EnsemblMetazoa" id="CLYHEMP003513.1"/>
    </source>
</evidence>
<reference evidence="3" key="1">
    <citation type="submission" date="2021-01" db="UniProtKB">
        <authorList>
            <consortium name="EnsemblMetazoa"/>
        </authorList>
    </citation>
    <scope>IDENTIFICATION</scope>
</reference>
<feature type="compositionally biased region" description="Polar residues" evidence="1">
    <location>
        <begin position="1"/>
        <end position="32"/>
    </location>
</feature>
<feature type="transmembrane region" description="Helical" evidence="2">
    <location>
        <begin position="164"/>
        <end position="182"/>
    </location>
</feature>
<keyword evidence="2" id="KW-0472">Membrane</keyword>
<organism evidence="3 4">
    <name type="scientific">Clytia hemisphaerica</name>
    <dbReference type="NCBI Taxonomy" id="252671"/>
    <lineage>
        <taxon>Eukaryota</taxon>
        <taxon>Metazoa</taxon>
        <taxon>Cnidaria</taxon>
        <taxon>Hydrozoa</taxon>
        <taxon>Hydroidolina</taxon>
        <taxon>Leptothecata</taxon>
        <taxon>Obeliida</taxon>
        <taxon>Clytiidae</taxon>
        <taxon>Clytia</taxon>
    </lineage>
</organism>
<name>A0A7M5TXY2_9CNID</name>
<dbReference type="Proteomes" id="UP000594262">
    <property type="component" value="Unplaced"/>
</dbReference>
<accession>A0A7M5TXY2</accession>
<keyword evidence="4" id="KW-1185">Reference proteome</keyword>
<evidence type="ECO:0000256" key="2">
    <source>
        <dbReference type="SAM" id="Phobius"/>
    </source>
</evidence>
<evidence type="ECO:0000256" key="1">
    <source>
        <dbReference type="SAM" id="MobiDB-lite"/>
    </source>
</evidence>
<sequence>RKMKSNSAPKLGSNSAPKLGSNSGPKLGSNSGPKLGSNRGPIVVANPNTETIGTSGPRLGRNAGAGPGIKGTQKMSTPCNFYKNTGNLEVHQNTENVLNRELILNVEQTITFQSTDDILQMLKTHPDFERIPPDSLQPIIAGLLSGLMAAVGTIVLAISPIGTALVIKILAGAVLSGGVAGAENALKYGIRGTFTWTKWTIDVALSSSTVLIITGLATYSAWKTVTNFFVNTTEISRELLESIIRTAKITSTLIASLTSSSAEALKKVIKDERIDPLMLVLAFMTGGLQGYSIGSTVSEQTIYEQLKRLSETPEKLW</sequence>
<dbReference type="EnsemblMetazoa" id="CLYHEMT003513.1">
    <property type="protein sequence ID" value="CLYHEMP003513.1"/>
    <property type="gene ID" value="CLYHEMG003513"/>
</dbReference>
<dbReference type="OrthoDB" id="10657589at2759"/>
<keyword evidence="2" id="KW-1133">Transmembrane helix</keyword>
<dbReference type="AlphaFoldDB" id="A0A7M5TXY2"/>
<evidence type="ECO:0000313" key="4">
    <source>
        <dbReference type="Proteomes" id="UP000594262"/>
    </source>
</evidence>
<proteinExistence type="predicted"/>
<protein>
    <submittedName>
        <fullName evidence="3">Uncharacterized protein</fullName>
    </submittedName>
</protein>
<feature type="transmembrane region" description="Helical" evidence="2">
    <location>
        <begin position="203"/>
        <end position="222"/>
    </location>
</feature>
<keyword evidence="2" id="KW-0812">Transmembrane</keyword>
<feature type="transmembrane region" description="Helical" evidence="2">
    <location>
        <begin position="139"/>
        <end position="158"/>
    </location>
</feature>
<feature type="region of interest" description="Disordered" evidence="1">
    <location>
        <begin position="1"/>
        <end position="72"/>
    </location>
</feature>